<sequence>MHSIQLSEDQQKTVDAAQVLSSKVKINDFLIKTDPNSANVLSRVRKKNELASYSPMNSNKEKLCIYDDSRLGTRQLKVCAVADFFYPFENFQERAIPSAMILTCSNVIIYIMPDTITSLKKENDALKREIESLKTNFGKLQEMMERHEEPVNLQFLSDKYDSESTSKAEMKKEMNKLSSKLAEIAIKVDHVGDALEQLQEYSYQYNIKILGLSERSERESAIETSSMCVDLFKSIGADVNLSDIDIAHHVPSRRQDGKPRPIICKFARRIAKEIVMNRQSETSKVNSSVRMFDHLTPKNQQILFEARSFKERNDYQFCWTKNSVVYLRKNPSSRAIRIKDVEDLQRLN</sequence>
<accession>A0A6S7J4R9</accession>
<evidence type="ECO:0000313" key="2">
    <source>
        <dbReference type="EMBL" id="CAB4008068.1"/>
    </source>
</evidence>
<dbReference type="InterPro" id="IPR057251">
    <property type="entry name" value="FP_C"/>
</dbReference>
<proteinExistence type="predicted"/>
<protein>
    <recommendedName>
        <fullName evidence="1">FP protein C-terminal domain-containing protein</fullName>
    </recommendedName>
</protein>
<dbReference type="Pfam" id="PF25298">
    <property type="entry name" value="Baculo_FP_2nd"/>
    <property type="match status" value="1"/>
</dbReference>
<comment type="caution">
    <text evidence="2">The sequence shown here is derived from an EMBL/GenBank/DDBJ whole genome shotgun (WGS) entry which is preliminary data.</text>
</comment>
<dbReference type="OrthoDB" id="5986546at2759"/>
<dbReference type="Gene3D" id="3.30.70.1820">
    <property type="entry name" value="L1 transposable element, RRM domain"/>
    <property type="match status" value="1"/>
</dbReference>
<feature type="non-terminal residue" evidence="2">
    <location>
        <position position="1"/>
    </location>
</feature>
<reference evidence="2" key="1">
    <citation type="submission" date="2020-04" db="EMBL/GenBank/DDBJ databases">
        <authorList>
            <person name="Alioto T."/>
            <person name="Alioto T."/>
            <person name="Gomez Garrido J."/>
        </authorList>
    </citation>
    <scope>NUCLEOTIDE SEQUENCE</scope>
    <source>
        <strain evidence="2">A484AB</strain>
    </source>
</reference>
<feature type="domain" description="FP protein C-terminal" evidence="1">
    <location>
        <begin position="296"/>
        <end position="347"/>
    </location>
</feature>
<evidence type="ECO:0000313" key="3">
    <source>
        <dbReference type="Proteomes" id="UP001152795"/>
    </source>
</evidence>
<gene>
    <name evidence="2" type="ORF">PACLA_8A056232</name>
</gene>
<evidence type="ECO:0000259" key="1">
    <source>
        <dbReference type="Pfam" id="PF25298"/>
    </source>
</evidence>
<dbReference type="EMBL" id="CACRXK020006010">
    <property type="protein sequence ID" value="CAB4008068.1"/>
    <property type="molecule type" value="Genomic_DNA"/>
</dbReference>
<keyword evidence="3" id="KW-1185">Reference proteome</keyword>
<organism evidence="2 3">
    <name type="scientific">Paramuricea clavata</name>
    <name type="common">Red gorgonian</name>
    <name type="synonym">Violescent sea-whip</name>
    <dbReference type="NCBI Taxonomy" id="317549"/>
    <lineage>
        <taxon>Eukaryota</taxon>
        <taxon>Metazoa</taxon>
        <taxon>Cnidaria</taxon>
        <taxon>Anthozoa</taxon>
        <taxon>Octocorallia</taxon>
        <taxon>Malacalcyonacea</taxon>
        <taxon>Plexauridae</taxon>
        <taxon>Paramuricea</taxon>
    </lineage>
</organism>
<dbReference type="AlphaFoldDB" id="A0A6S7J4R9"/>
<dbReference type="Proteomes" id="UP001152795">
    <property type="component" value="Unassembled WGS sequence"/>
</dbReference>
<name>A0A6S7J4R9_PARCT</name>